<dbReference type="AlphaFoldDB" id="A0A951Q679"/>
<organism evidence="1 2">
    <name type="scientific">Mojavia pulchra JT2-VF2</name>
    <dbReference type="NCBI Taxonomy" id="287848"/>
    <lineage>
        <taxon>Bacteria</taxon>
        <taxon>Bacillati</taxon>
        <taxon>Cyanobacteriota</taxon>
        <taxon>Cyanophyceae</taxon>
        <taxon>Nostocales</taxon>
        <taxon>Nostocaceae</taxon>
    </lineage>
</organism>
<dbReference type="EMBL" id="JAHHHN010000059">
    <property type="protein sequence ID" value="MBW4566077.1"/>
    <property type="molecule type" value="Genomic_DNA"/>
</dbReference>
<reference evidence="1" key="1">
    <citation type="submission" date="2021-05" db="EMBL/GenBank/DDBJ databases">
        <authorList>
            <person name="Pietrasiak N."/>
            <person name="Ward R."/>
            <person name="Stajich J.E."/>
            <person name="Kurbessoian T."/>
        </authorList>
    </citation>
    <scope>NUCLEOTIDE SEQUENCE</scope>
    <source>
        <strain evidence="1">JT2-VF2</strain>
    </source>
</reference>
<name>A0A951Q679_9NOST</name>
<dbReference type="InterPro" id="IPR014710">
    <property type="entry name" value="RmlC-like_jellyroll"/>
</dbReference>
<gene>
    <name evidence="1" type="ORF">KME32_34395</name>
</gene>
<dbReference type="Proteomes" id="UP000715781">
    <property type="component" value="Unassembled WGS sequence"/>
</dbReference>
<proteinExistence type="predicted"/>
<evidence type="ECO:0000313" key="1">
    <source>
        <dbReference type="EMBL" id="MBW4566077.1"/>
    </source>
</evidence>
<dbReference type="Gene3D" id="2.60.120.10">
    <property type="entry name" value="Jelly Rolls"/>
    <property type="match status" value="1"/>
</dbReference>
<accession>A0A951Q679</accession>
<evidence type="ECO:0000313" key="2">
    <source>
        <dbReference type="Proteomes" id="UP000715781"/>
    </source>
</evidence>
<comment type="caution">
    <text evidence="1">The sequence shown here is derived from an EMBL/GenBank/DDBJ whole genome shotgun (WGS) entry which is preliminary data.</text>
</comment>
<reference evidence="1" key="2">
    <citation type="journal article" date="2022" name="Microbiol. Resour. Announc.">
        <title>Metagenome Sequencing to Explore Phylogenomics of Terrestrial Cyanobacteria.</title>
        <authorList>
            <person name="Ward R.D."/>
            <person name="Stajich J.E."/>
            <person name="Johansen J.R."/>
            <person name="Huntemann M."/>
            <person name="Clum A."/>
            <person name="Foster B."/>
            <person name="Foster B."/>
            <person name="Roux S."/>
            <person name="Palaniappan K."/>
            <person name="Varghese N."/>
            <person name="Mukherjee S."/>
            <person name="Reddy T.B.K."/>
            <person name="Daum C."/>
            <person name="Copeland A."/>
            <person name="Chen I.A."/>
            <person name="Ivanova N.N."/>
            <person name="Kyrpides N.C."/>
            <person name="Shapiro N."/>
            <person name="Eloe-Fadrosh E.A."/>
            <person name="Pietrasiak N."/>
        </authorList>
    </citation>
    <scope>NUCLEOTIDE SEQUENCE</scope>
    <source>
        <strain evidence="1">JT2-VF2</strain>
    </source>
</reference>
<protein>
    <submittedName>
        <fullName evidence="1">Uncharacterized protein</fullName>
    </submittedName>
</protein>
<sequence length="61" mass="6686">MTQSFWFFGSRLNIVADHTTTGGQYDLIEGYFPPGSQTPPSSHALFRTTLCAVRGVHGLGR</sequence>